<gene>
    <name evidence="3" type="ORF">DL240_05955</name>
</gene>
<dbReference type="InterPro" id="IPR011989">
    <property type="entry name" value="ARM-like"/>
</dbReference>
<feature type="chain" id="PRO_5016291092" description="HEAT repeat domain-containing protein" evidence="2">
    <location>
        <begin position="21"/>
        <end position="219"/>
    </location>
</feature>
<sequence length="219" mass="23858">MLDRYAPLILAAALALPLSACQDAQTRPDAASSTAQATPPSTDAPEDSPGSKGAPETMHMRLQTLFSGFEYVPTAADLHAVGKAEEVVPVLLELYGSPKVSLQQQHHALRALQFFADHPDVAPTYEAVYRDEKTSDQARRLVVRAYGRAYGEEGLELLNDALGHPEYHTRASAIAALQDIGTPAAIDLLRARVGDEPEAELREEMKRVMDRAEQNEATR</sequence>
<feature type="compositionally biased region" description="Low complexity" evidence="1">
    <location>
        <begin position="28"/>
        <end position="43"/>
    </location>
</feature>
<evidence type="ECO:0000256" key="1">
    <source>
        <dbReference type="SAM" id="MobiDB-lite"/>
    </source>
</evidence>
<proteinExistence type="predicted"/>
<dbReference type="InterPro" id="IPR016024">
    <property type="entry name" value="ARM-type_fold"/>
</dbReference>
<dbReference type="EMBL" id="QHKO01000002">
    <property type="protein sequence ID" value="RAL23700.1"/>
    <property type="molecule type" value="Genomic_DNA"/>
</dbReference>
<keyword evidence="4" id="KW-1185">Reference proteome</keyword>
<evidence type="ECO:0008006" key="5">
    <source>
        <dbReference type="Google" id="ProtNLM"/>
    </source>
</evidence>
<protein>
    <recommendedName>
        <fullName evidence="5">HEAT repeat domain-containing protein</fullName>
    </recommendedName>
</protein>
<dbReference type="RefSeq" id="WP_111728958.1">
    <property type="nucleotide sequence ID" value="NZ_QHKO01000002.1"/>
</dbReference>
<dbReference type="OrthoDB" id="5509851at2"/>
<name>A0A328C803_9DELT</name>
<dbReference type="AlphaFoldDB" id="A0A328C803"/>
<feature type="signal peptide" evidence="2">
    <location>
        <begin position="1"/>
        <end position="20"/>
    </location>
</feature>
<dbReference type="Pfam" id="PF13646">
    <property type="entry name" value="HEAT_2"/>
    <property type="match status" value="1"/>
</dbReference>
<dbReference type="Proteomes" id="UP000249169">
    <property type="component" value="Unassembled WGS sequence"/>
</dbReference>
<keyword evidence="2" id="KW-0732">Signal</keyword>
<feature type="region of interest" description="Disordered" evidence="1">
    <location>
        <begin position="197"/>
        <end position="219"/>
    </location>
</feature>
<comment type="caution">
    <text evidence="3">The sequence shown here is derived from an EMBL/GenBank/DDBJ whole genome shotgun (WGS) entry which is preliminary data.</text>
</comment>
<dbReference type="Gene3D" id="1.25.10.10">
    <property type="entry name" value="Leucine-rich Repeat Variant"/>
    <property type="match status" value="1"/>
</dbReference>
<organism evidence="3 4">
    <name type="scientific">Lujinxingia litoralis</name>
    <dbReference type="NCBI Taxonomy" id="2211119"/>
    <lineage>
        <taxon>Bacteria</taxon>
        <taxon>Deltaproteobacteria</taxon>
        <taxon>Bradymonadales</taxon>
        <taxon>Lujinxingiaceae</taxon>
        <taxon>Lujinxingia</taxon>
    </lineage>
</organism>
<dbReference type="SUPFAM" id="SSF48371">
    <property type="entry name" value="ARM repeat"/>
    <property type="match status" value="1"/>
</dbReference>
<evidence type="ECO:0000313" key="3">
    <source>
        <dbReference type="EMBL" id="RAL23700.1"/>
    </source>
</evidence>
<evidence type="ECO:0000256" key="2">
    <source>
        <dbReference type="SAM" id="SignalP"/>
    </source>
</evidence>
<reference evidence="3 4" key="1">
    <citation type="submission" date="2018-05" db="EMBL/GenBank/DDBJ databases">
        <title>Lujinxingia marina gen. nov. sp. nov., a new facultative anaerobic member of the class Deltaproteobacteria, and proposal of Lujinxingaceae fam. nov.</title>
        <authorList>
            <person name="Li C.-M."/>
        </authorList>
    </citation>
    <scope>NUCLEOTIDE SEQUENCE [LARGE SCALE GENOMIC DNA]</scope>
    <source>
        <strain evidence="3 4">B210</strain>
    </source>
</reference>
<evidence type="ECO:0000313" key="4">
    <source>
        <dbReference type="Proteomes" id="UP000249169"/>
    </source>
</evidence>
<feature type="region of interest" description="Disordered" evidence="1">
    <location>
        <begin position="26"/>
        <end position="56"/>
    </location>
</feature>
<accession>A0A328C803</accession>